<organism evidence="2 3">
    <name type="scientific">Acinetobacter qingfengensis</name>
    <dbReference type="NCBI Taxonomy" id="1262585"/>
    <lineage>
        <taxon>Bacteria</taxon>
        <taxon>Pseudomonadati</taxon>
        <taxon>Pseudomonadota</taxon>
        <taxon>Gammaproteobacteria</taxon>
        <taxon>Moraxellales</taxon>
        <taxon>Moraxellaceae</taxon>
        <taxon>Acinetobacter</taxon>
    </lineage>
</organism>
<dbReference type="GO" id="GO:0016787">
    <property type="term" value="F:hydrolase activity"/>
    <property type="evidence" value="ECO:0007669"/>
    <property type="project" value="UniProtKB-KW"/>
</dbReference>
<dbReference type="EMBL" id="MKKK01000034">
    <property type="protein sequence ID" value="OEY94378.1"/>
    <property type="molecule type" value="Genomic_DNA"/>
</dbReference>
<dbReference type="InterPro" id="IPR002925">
    <property type="entry name" value="Dienelactn_hydro"/>
</dbReference>
<dbReference type="Pfam" id="PF01738">
    <property type="entry name" value="DLH"/>
    <property type="match status" value="1"/>
</dbReference>
<feature type="domain" description="Dienelactone hydrolase" evidence="1">
    <location>
        <begin position="22"/>
        <end position="242"/>
    </location>
</feature>
<evidence type="ECO:0000259" key="1">
    <source>
        <dbReference type="Pfam" id="PF01738"/>
    </source>
</evidence>
<keyword evidence="3" id="KW-1185">Reference proteome</keyword>
<evidence type="ECO:0000313" key="2">
    <source>
        <dbReference type="EMBL" id="OEY94378.1"/>
    </source>
</evidence>
<accession>A0A1E7R4X9</accession>
<dbReference type="PANTHER" id="PTHR22946">
    <property type="entry name" value="DIENELACTONE HYDROLASE DOMAIN-CONTAINING PROTEIN-RELATED"/>
    <property type="match status" value="1"/>
</dbReference>
<evidence type="ECO:0000313" key="3">
    <source>
        <dbReference type="Proteomes" id="UP000185895"/>
    </source>
</evidence>
<dbReference type="RefSeq" id="WP_070070185.1">
    <property type="nucleotide sequence ID" value="NZ_MKKK01000034.1"/>
</dbReference>
<dbReference type="InterPro" id="IPR050261">
    <property type="entry name" value="FrsA_esterase"/>
</dbReference>
<protein>
    <submittedName>
        <fullName evidence="2">Dienelactone hydrolase</fullName>
    </submittedName>
</protein>
<dbReference type="InterPro" id="IPR029058">
    <property type="entry name" value="AB_hydrolase_fold"/>
</dbReference>
<dbReference type="Proteomes" id="UP000185895">
    <property type="component" value="Unassembled WGS sequence"/>
</dbReference>
<dbReference type="STRING" id="1262585.BJI46_03285"/>
<proteinExistence type="predicted"/>
<name>A0A1E7R4X9_9GAMM</name>
<dbReference type="PANTHER" id="PTHR22946:SF0">
    <property type="entry name" value="DIENELACTONE HYDROLASE DOMAIN-CONTAINING PROTEIN"/>
    <property type="match status" value="1"/>
</dbReference>
<dbReference type="AlphaFoldDB" id="A0A1E7R4X9"/>
<dbReference type="SUPFAM" id="SSF53474">
    <property type="entry name" value="alpha/beta-Hydrolases"/>
    <property type="match status" value="1"/>
</dbReference>
<dbReference type="Gene3D" id="3.40.50.1820">
    <property type="entry name" value="alpha/beta hydrolase"/>
    <property type="match status" value="1"/>
</dbReference>
<comment type="caution">
    <text evidence="2">The sequence shown here is derived from an EMBL/GenBank/DDBJ whole genome shotgun (WGS) entry which is preliminary data.</text>
</comment>
<reference evidence="2 3" key="1">
    <citation type="submission" date="2016-09" db="EMBL/GenBank/DDBJ databases">
        <authorList>
            <person name="Capua I."/>
            <person name="De Benedictis P."/>
            <person name="Joannis T."/>
            <person name="Lombin L.H."/>
            <person name="Cattoli G."/>
        </authorList>
    </citation>
    <scope>NUCLEOTIDE SEQUENCE [LARGE SCALE GENOMIC DNA]</scope>
    <source>
        <strain evidence="2 3">ANC 4671</strain>
    </source>
</reference>
<dbReference type="OrthoDB" id="9787933at2"/>
<keyword evidence="2" id="KW-0378">Hydrolase</keyword>
<gene>
    <name evidence="2" type="ORF">BJI46_03285</name>
</gene>
<sequence length="245" mass="26798">MTQLIQTKEIQYKDSTGQTLIGYLAYPENTSQAPGILVCPEWWGRNDYIERRARELAEQGYVALAIDMYGDKKLAVDADTAGKYMMSTFENPATIVDRATAAYQTLVAQNNVNADKVAAIGFCYGGKVALDLARSGANLKVVATFHANLSAQQPAQAGKFTAEVLVAHGADDSMVSLNDVENFKQEMTAAQVKYSVDIYPNTKHGFTNPVADEKAAKYGTDLAYNPESEKQAIAKLYDLLKRTFA</sequence>